<feature type="domain" description="Sieve element occlusion C-terminal" evidence="2">
    <location>
        <begin position="408"/>
        <end position="639"/>
    </location>
</feature>
<dbReference type="EMBL" id="JBBPBM010000004">
    <property type="protein sequence ID" value="KAK8590141.1"/>
    <property type="molecule type" value="Genomic_DNA"/>
</dbReference>
<dbReference type="InterPro" id="IPR027944">
    <property type="entry name" value="SEO_C"/>
</dbReference>
<evidence type="ECO:0000259" key="2">
    <source>
        <dbReference type="Pfam" id="PF14577"/>
    </source>
</evidence>
<sequence length="644" mass="72821">MAEDTVSLEALFLSNQRSQAQQDKITDHSSFQTNQLDLQQIVELTDSIFNIAFASEGEPVEYEKLKDIMSSLEKVDGMRQGMTDIRNISCEMSCNLLEGTGNVGKITSAMQGRLRNYLWHERAVLAIAAFAFSIGELSMLVKHHDHPMAKFVKIVKGHSLEVDFNSLWRLGIIDTMKEVARTSSAWSNIRKEALSKEVELSEKIIGTVLQISTALSKRGDIGDGKLTMLKSQLTNINTELRVKLNAARGGSPYDYEDIGRPIHTIGTSELIEKIKKYTGDYEKLRNRHVLFLISDLDISIQEITVLNGLYQKNDKKYEMVWLPIVDLSGNDKKAAARFTELKKTMKWIGVEPSNIEAEVIESIKKEWQFIKQAIAVSVDGRGEITCLNALPMLWTWGNSAFPFTAETERTLWNEIDEQNGWSLDLLFRQLMVPDDIDIHSWTKSEGTFVCLFGGQDMSWNQEFIRKVKYAAHAAGVSLKLVYLGVGKSKGKALTRNELDRGILVLESESQWQFWTRLESMLYSRIKLGKTDRIMQEAMKMVGYGGNGEAWAMFSMGAGEMVTTSGKTALSIMENYKKWIKENVGNRFFKGIVEYKELITRDVHSCINVSLSVMGQVPGIMVCPECSKVMDMFYTYRCCTEALLC</sequence>
<dbReference type="PANTHER" id="PTHR33232">
    <property type="entry name" value="PROTEIN SIEVE ELEMENT OCCLUSION B-LIKE"/>
    <property type="match status" value="1"/>
</dbReference>
<protein>
    <recommendedName>
        <fullName evidence="5">Protein SIEVE ELEMENT OCCLUSION B-like</fullName>
    </recommendedName>
</protein>
<evidence type="ECO:0000313" key="3">
    <source>
        <dbReference type="EMBL" id="KAK8590141.1"/>
    </source>
</evidence>
<keyword evidence="4" id="KW-1185">Reference proteome</keyword>
<evidence type="ECO:0000259" key="1">
    <source>
        <dbReference type="Pfam" id="PF14576"/>
    </source>
</evidence>
<proteinExistence type="predicted"/>
<comment type="caution">
    <text evidence="3">The sequence shown here is derived from an EMBL/GenBank/DDBJ whole genome shotgun (WGS) entry which is preliminary data.</text>
</comment>
<organism evidence="3 4">
    <name type="scientific">Hibiscus sabdariffa</name>
    <name type="common">roselle</name>
    <dbReference type="NCBI Taxonomy" id="183260"/>
    <lineage>
        <taxon>Eukaryota</taxon>
        <taxon>Viridiplantae</taxon>
        <taxon>Streptophyta</taxon>
        <taxon>Embryophyta</taxon>
        <taxon>Tracheophyta</taxon>
        <taxon>Spermatophyta</taxon>
        <taxon>Magnoliopsida</taxon>
        <taxon>eudicotyledons</taxon>
        <taxon>Gunneridae</taxon>
        <taxon>Pentapetalae</taxon>
        <taxon>rosids</taxon>
        <taxon>malvids</taxon>
        <taxon>Malvales</taxon>
        <taxon>Malvaceae</taxon>
        <taxon>Malvoideae</taxon>
        <taxon>Hibiscus</taxon>
    </lineage>
</organism>
<dbReference type="InterPro" id="IPR027942">
    <property type="entry name" value="SEO_N"/>
</dbReference>
<dbReference type="PANTHER" id="PTHR33232:SF15">
    <property type="entry name" value="PROTEIN SIEVE ELEMENT OCCLUSION B-LIKE"/>
    <property type="match status" value="1"/>
</dbReference>
<feature type="domain" description="Sieve element occlusion N-terminal" evidence="1">
    <location>
        <begin position="24"/>
        <end position="198"/>
    </location>
</feature>
<gene>
    <name evidence="3" type="ORF">V6N12_024524</name>
</gene>
<evidence type="ECO:0008006" key="5">
    <source>
        <dbReference type="Google" id="ProtNLM"/>
    </source>
</evidence>
<dbReference type="Proteomes" id="UP001472677">
    <property type="component" value="Unassembled WGS sequence"/>
</dbReference>
<evidence type="ECO:0000313" key="4">
    <source>
        <dbReference type="Proteomes" id="UP001472677"/>
    </source>
</evidence>
<dbReference type="Pfam" id="PF14576">
    <property type="entry name" value="SEO_N"/>
    <property type="match status" value="1"/>
</dbReference>
<name>A0ABR2G0S5_9ROSI</name>
<dbReference type="Pfam" id="PF14577">
    <property type="entry name" value="SEO_C"/>
    <property type="match status" value="1"/>
</dbReference>
<reference evidence="3 4" key="1">
    <citation type="journal article" date="2024" name="G3 (Bethesda)">
        <title>Genome assembly of Hibiscus sabdariffa L. provides insights into metabolisms of medicinal natural products.</title>
        <authorList>
            <person name="Kim T."/>
        </authorList>
    </citation>
    <scope>NUCLEOTIDE SEQUENCE [LARGE SCALE GENOMIC DNA]</scope>
    <source>
        <strain evidence="3">TK-2024</strain>
        <tissue evidence="3">Old leaves</tissue>
    </source>
</reference>
<dbReference type="InterPro" id="IPR039299">
    <property type="entry name" value="SEOA"/>
</dbReference>
<accession>A0ABR2G0S5</accession>